<keyword evidence="1" id="KW-0472">Membrane</keyword>
<keyword evidence="1" id="KW-1133">Transmembrane helix</keyword>
<reference evidence="3" key="1">
    <citation type="submission" date="2016-10" db="EMBL/GenBank/DDBJ databases">
        <authorList>
            <person name="Varghese N."/>
            <person name="Submissions S."/>
        </authorList>
    </citation>
    <scope>NUCLEOTIDE SEQUENCE [LARGE SCALE GENOMIC DNA]</scope>
    <source>
        <strain evidence="3">CGMCC 4.7038</strain>
    </source>
</reference>
<feature type="transmembrane region" description="Helical" evidence="1">
    <location>
        <begin position="61"/>
        <end position="81"/>
    </location>
</feature>
<organism evidence="2 3">
    <name type="scientific">Micromonospora phaseoli</name>
    <dbReference type="NCBI Taxonomy" id="1144548"/>
    <lineage>
        <taxon>Bacteria</taxon>
        <taxon>Bacillati</taxon>
        <taxon>Actinomycetota</taxon>
        <taxon>Actinomycetes</taxon>
        <taxon>Micromonosporales</taxon>
        <taxon>Micromonosporaceae</taxon>
        <taxon>Micromonospora</taxon>
    </lineage>
</organism>
<dbReference type="AlphaFoldDB" id="A0A1H7DKM9"/>
<feature type="transmembrane region" description="Helical" evidence="1">
    <location>
        <begin position="87"/>
        <end position="107"/>
    </location>
</feature>
<feature type="transmembrane region" description="Helical" evidence="1">
    <location>
        <begin position="36"/>
        <end position="54"/>
    </location>
</feature>
<dbReference type="STRING" id="1144548.SAMN05443287_112161"/>
<sequence length="128" mass="13425">MPVPVVAAALIFPLASAIQAVQLIIASTSEPTETRARLFAVVLVGLSLAIAYGLRRRMWRARLFAICASGVSIAYSLLGLVGSGPLSLLKILGYAAVAALLLAPASAREWFPNGARRSDPGRTARPRG</sequence>
<accession>A0A1H7DKM9</accession>
<evidence type="ECO:0000313" key="2">
    <source>
        <dbReference type="EMBL" id="SEJ98775.1"/>
    </source>
</evidence>
<proteinExistence type="predicted"/>
<name>A0A1H7DKM9_9ACTN</name>
<dbReference type="EMBL" id="FNYV01000012">
    <property type="protein sequence ID" value="SEJ98775.1"/>
    <property type="molecule type" value="Genomic_DNA"/>
</dbReference>
<keyword evidence="3" id="KW-1185">Reference proteome</keyword>
<protein>
    <submittedName>
        <fullName evidence="2">Uncharacterized protein</fullName>
    </submittedName>
</protein>
<evidence type="ECO:0000313" key="3">
    <source>
        <dbReference type="Proteomes" id="UP000198707"/>
    </source>
</evidence>
<evidence type="ECO:0000256" key="1">
    <source>
        <dbReference type="SAM" id="Phobius"/>
    </source>
</evidence>
<gene>
    <name evidence="2" type="ORF">SAMN05443287_112161</name>
</gene>
<keyword evidence="1" id="KW-0812">Transmembrane</keyword>
<dbReference type="Proteomes" id="UP000198707">
    <property type="component" value="Unassembled WGS sequence"/>
</dbReference>